<name>A0ACB7SFV1_HYAAI</name>
<dbReference type="EMBL" id="CM023484">
    <property type="protein sequence ID" value="KAH6932613.1"/>
    <property type="molecule type" value="Genomic_DNA"/>
</dbReference>
<dbReference type="Proteomes" id="UP000821845">
    <property type="component" value="Chromosome 4"/>
</dbReference>
<gene>
    <name evidence="1" type="ORF">HPB50_008060</name>
</gene>
<organism evidence="1 2">
    <name type="scientific">Hyalomma asiaticum</name>
    <name type="common">Tick</name>
    <dbReference type="NCBI Taxonomy" id="266040"/>
    <lineage>
        <taxon>Eukaryota</taxon>
        <taxon>Metazoa</taxon>
        <taxon>Ecdysozoa</taxon>
        <taxon>Arthropoda</taxon>
        <taxon>Chelicerata</taxon>
        <taxon>Arachnida</taxon>
        <taxon>Acari</taxon>
        <taxon>Parasitiformes</taxon>
        <taxon>Ixodida</taxon>
        <taxon>Ixodoidea</taxon>
        <taxon>Ixodidae</taxon>
        <taxon>Hyalomminae</taxon>
        <taxon>Hyalomma</taxon>
    </lineage>
</organism>
<proteinExistence type="predicted"/>
<sequence length="132" mass="13950">MGCIGSGIYGDDFALCCSDASDDYVEDAMQEAVHCAEKHVSRMGLRLSPSMSEMLLYRPTRRGPKQKVGSLLRRLTQGVPKWGLASTNEVAHASARGLAGRTGHWEVSVPGGTDDGPGAFVAPSTRSLATIG</sequence>
<protein>
    <submittedName>
        <fullName evidence="1">Uncharacterized protein</fullName>
    </submittedName>
</protein>
<keyword evidence="2" id="KW-1185">Reference proteome</keyword>
<comment type="caution">
    <text evidence="1">The sequence shown here is derived from an EMBL/GenBank/DDBJ whole genome shotgun (WGS) entry which is preliminary data.</text>
</comment>
<reference evidence="1" key="1">
    <citation type="submission" date="2020-05" db="EMBL/GenBank/DDBJ databases">
        <title>Large-scale comparative analyses of tick genomes elucidate their genetic diversity and vector capacities.</title>
        <authorList>
            <person name="Jia N."/>
            <person name="Wang J."/>
            <person name="Shi W."/>
            <person name="Du L."/>
            <person name="Sun Y."/>
            <person name="Zhan W."/>
            <person name="Jiang J."/>
            <person name="Wang Q."/>
            <person name="Zhang B."/>
            <person name="Ji P."/>
            <person name="Sakyi L.B."/>
            <person name="Cui X."/>
            <person name="Yuan T."/>
            <person name="Jiang B."/>
            <person name="Yang W."/>
            <person name="Lam T.T.-Y."/>
            <person name="Chang Q."/>
            <person name="Ding S."/>
            <person name="Wang X."/>
            <person name="Zhu J."/>
            <person name="Ruan X."/>
            <person name="Zhao L."/>
            <person name="Wei J."/>
            <person name="Que T."/>
            <person name="Du C."/>
            <person name="Cheng J."/>
            <person name="Dai P."/>
            <person name="Han X."/>
            <person name="Huang E."/>
            <person name="Gao Y."/>
            <person name="Liu J."/>
            <person name="Shao H."/>
            <person name="Ye R."/>
            <person name="Li L."/>
            <person name="Wei W."/>
            <person name="Wang X."/>
            <person name="Wang C."/>
            <person name="Yang T."/>
            <person name="Huo Q."/>
            <person name="Li W."/>
            <person name="Guo W."/>
            <person name="Chen H."/>
            <person name="Zhou L."/>
            <person name="Ni X."/>
            <person name="Tian J."/>
            <person name="Zhou Y."/>
            <person name="Sheng Y."/>
            <person name="Liu T."/>
            <person name="Pan Y."/>
            <person name="Xia L."/>
            <person name="Li J."/>
            <person name="Zhao F."/>
            <person name="Cao W."/>
        </authorList>
    </citation>
    <scope>NUCLEOTIDE SEQUENCE</scope>
    <source>
        <strain evidence="1">Hyas-2018</strain>
    </source>
</reference>
<evidence type="ECO:0000313" key="2">
    <source>
        <dbReference type="Proteomes" id="UP000821845"/>
    </source>
</evidence>
<evidence type="ECO:0000313" key="1">
    <source>
        <dbReference type="EMBL" id="KAH6932613.1"/>
    </source>
</evidence>
<accession>A0ACB7SFV1</accession>